<evidence type="ECO:0000313" key="11">
    <source>
        <dbReference type="EMBL" id="AZG37568.1"/>
    </source>
</evidence>
<evidence type="ECO:0000313" key="12">
    <source>
        <dbReference type="EMBL" id="RPA35118.1"/>
    </source>
</evidence>
<evidence type="ECO:0000256" key="6">
    <source>
        <dbReference type="ARBA" id="ARBA00022833"/>
    </source>
</evidence>
<dbReference type="PANTHER" id="PTHR21666">
    <property type="entry name" value="PEPTIDASE-RELATED"/>
    <property type="match status" value="1"/>
</dbReference>
<dbReference type="InterPro" id="IPR007340">
    <property type="entry name" value="LysM_Opacity-associatedA"/>
</dbReference>
<feature type="domain" description="Csd3-like second N-terminal" evidence="10">
    <location>
        <begin position="170"/>
        <end position="292"/>
    </location>
</feature>
<keyword evidence="4" id="KW-0479">Metal-binding</keyword>
<reference evidence="11 13" key="1">
    <citation type="submission" date="2018-11" db="EMBL/GenBank/DDBJ databases">
        <title>Shewanella sp. M2.</title>
        <authorList>
            <person name="Hwang Y.J."/>
            <person name="Hwang C.Y."/>
        </authorList>
    </citation>
    <scope>NUCLEOTIDE SEQUENCE [LARGE SCALE GENOMIC DNA]</scope>
    <source>
        <strain evidence="11 13">M2</strain>
    </source>
</reference>
<dbReference type="Proteomes" id="UP000273778">
    <property type="component" value="Chromosome"/>
</dbReference>
<dbReference type="GO" id="GO:0046872">
    <property type="term" value="F:metal ion binding"/>
    <property type="evidence" value="ECO:0007669"/>
    <property type="project" value="UniProtKB-KW"/>
</dbReference>
<evidence type="ECO:0000259" key="10">
    <source>
        <dbReference type="Pfam" id="PF19425"/>
    </source>
</evidence>
<dbReference type="Gene3D" id="2.70.70.10">
    <property type="entry name" value="Glucose Permease (Domain IIA)"/>
    <property type="match status" value="1"/>
</dbReference>
<reference evidence="12" key="3">
    <citation type="submission" date="2018-11" db="EMBL/GenBank/DDBJ databases">
        <authorList>
            <person name="Hwang Y.J."/>
            <person name="Hwang C.Y."/>
        </authorList>
    </citation>
    <scope>NUCLEOTIDE SEQUENCE</scope>
    <source>
        <strain evidence="12">R106</strain>
    </source>
</reference>
<evidence type="ECO:0000256" key="3">
    <source>
        <dbReference type="ARBA" id="ARBA00022670"/>
    </source>
</evidence>
<organism evidence="12 14">
    <name type="scientific">Shewanella psychromarinicola</name>
    <dbReference type="NCBI Taxonomy" id="2487742"/>
    <lineage>
        <taxon>Bacteria</taxon>
        <taxon>Pseudomonadati</taxon>
        <taxon>Pseudomonadota</taxon>
        <taxon>Gammaproteobacteria</taxon>
        <taxon>Alteromonadales</taxon>
        <taxon>Shewanellaceae</taxon>
        <taxon>Shewanella</taxon>
    </lineage>
</organism>
<dbReference type="Pfam" id="PF19425">
    <property type="entry name" value="Csd3_N2"/>
    <property type="match status" value="1"/>
</dbReference>
<dbReference type="GO" id="GO:0030313">
    <property type="term" value="C:cell envelope"/>
    <property type="evidence" value="ECO:0007669"/>
    <property type="project" value="UniProtKB-SubCell"/>
</dbReference>
<gene>
    <name evidence="12" type="ORF">EGC77_02800</name>
    <name evidence="11" type="ORF">EGC80_19140</name>
</gene>
<keyword evidence="6" id="KW-0862">Zinc</keyword>
<dbReference type="CDD" id="cd12797">
    <property type="entry name" value="M23_peptidase"/>
    <property type="match status" value="1"/>
</dbReference>
<evidence type="ECO:0000259" key="9">
    <source>
        <dbReference type="Pfam" id="PF04225"/>
    </source>
</evidence>
<dbReference type="GO" id="GO:0004222">
    <property type="term" value="F:metalloendopeptidase activity"/>
    <property type="evidence" value="ECO:0007669"/>
    <property type="project" value="TreeGrafter"/>
</dbReference>
<dbReference type="InterPro" id="IPR011055">
    <property type="entry name" value="Dup_hybrid_motif"/>
</dbReference>
<dbReference type="FunFam" id="2.70.70.10:FF:000002">
    <property type="entry name" value="Murein DD-endopeptidase MepM"/>
    <property type="match status" value="1"/>
</dbReference>
<keyword evidence="7" id="KW-0482">Metalloprotease</keyword>
<dbReference type="GO" id="GO:0006508">
    <property type="term" value="P:proteolysis"/>
    <property type="evidence" value="ECO:0007669"/>
    <property type="project" value="UniProtKB-KW"/>
</dbReference>
<sequence length="431" mass="47817">MSKVMDFQRLAASQLNLPNVTNLHKKVLLVSVFAVGAALLWPTQQEFSSQRIPVAIDIDSLLPHIAQQDTALTIVKPATPILNRVIESGDTLSRLFELAGIDQRTMYKVLEADLEVLALDTLLPGNRIQFWDNADGELDKLELYFNPAHQVVFTRFKDGTYAVNDINIDGIWQNRIVGGEINGSFYVSAKNAGLSAAEIQKVESLLKSKLNFSRELRAGDTFSVLVNDQFVEGEPTGITSIEGIRINTGRRDITAFQNADGNYYDIKGQSLTPAFQRIPLNRTVRLSSRFNPNRKHPITGRIRPHNGTDFATPIGTQVVAPGDGVVTLVKKHAFAGNYIVIEHNNKVRTRYLHLSKFLVKRGQRVKRGQVIALSGNTGASTGPHLHYEYIVNGRPVDAMKADIAEAKVLPKKQLHAFQALVRSRSMMMDLG</sequence>
<keyword evidence="13" id="KW-1185">Reference proteome</keyword>
<dbReference type="Pfam" id="PF01551">
    <property type="entry name" value="Peptidase_M23"/>
    <property type="match status" value="1"/>
</dbReference>
<proteinExistence type="predicted"/>
<feature type="domain" description="Opacity-associated protein A LysM-like" evidence="9">
    <location>
        <begin position="85"/>
        <end position="162"/>
    </location>
</feature>
<dbReference type="KEGG" id="spsr:EGC80_19140"/>
<dbReference type="OrthoDB" id="9805070at2"/>
<feature type="domain" description="M23ase beta-sheet core" evidence="8">
    <location>
        <begin position="304"/>
        <end position="397"/>
    </location>
</feature>
<keyword evidence="3" id="KW-0645">Protease</keyword>
<dbReference type="InterPro" id="IPR045834">
    <property type="entry name" value="Csd3_N2"/>
</dbReference>
<dbReference type="EMBL" id="RKKB01000001">
    <property type="protein sequence ID" value="RPA35118.1"/>
    <property type="molecule type" value="Genomic_DNA"/>
</dbReference>
<keyword evidence="5" id="KW-0378">Hydrolase</keyword>
<dbReference type="InterPro" id="IPR016047">
    <property type="entry name" value="M23ase_b-sheet_dom"/>
</dbReference>
<name>A0A3N4EDG8_9GAMM</name>
<dbReference type="AlphaFoldDB" id="A0A3N4EDG8"/>
<evidence type="ECO:0000256" key="4">
    <source>
        <dbReference type="ARBA" id="ARBA00022723"/>
    </source>
</evidence>
<protein>
    <submittedName>
        <fullName evidence="12">Peptidase M23</fullName>
    </submittedName>
</protein>
<comment type="cofactor">
    <cofactor evidence="1">
        <name>Zn(2+)</name>
        <dbReference type="ChEBI" id="CHEBI:29105"/>
    </cofactor>
</comment>
<comment type="subcellular location">
    <subcellularLocation>
        <location evidence="2">Cell envelope</location>
    </subcellularLocation>
</comment>
<evidence type="ECO:0000313" key="14">
    <source>
        <dbReference type="Proteomes" id="UP000278855"/>
    </source>
</evidence>
<dbReference type="Gene3D" id="3.10.450.350">
    <property type="match status" value="2"/>
</dbReference>
<dbReference type="PANTHER" id="PTHR21666:SF292">
    <property type="entry name" value="MUREIN DD-ENDOPEPTIDASE MEPM"/>
    <property type="match status" value="1"/>
</dbReference>
<dbReference type="Pfam" id="PF04225">
    <property type="entry name" value="LysM_OapA"/>
    <property type="match status" value="1"/>
</dbReference>
<evidence type="ECO:0000256" key="7">
    <source>
        <dbReference type="ARBA" id="ARBA00023049"/>
    </source>
</evidence>
<dbReference type="Proteomes" id="UP000278855">
    <property type="component" value="Unassembled WGS sequence"/>
</dbReference>
<dbReference type="InterPro" id="IPR050570">
    <property type="entry name" value="Cell_wall_metabolism_enzyme"/>
</dbReference>
<dbReference type="EMBL" id="CP034073">
    <property type="protein sequence ID" value="AZG37568.1"/>
    <property type="molecule type" value="Genomic_DNA"/>
</dbReference>
<dbReference type="SUPFAM" id="SSF51261">
    <property type="entry name" value="Duplicated hybrid motif"/>
    <property type="match status" value="1"/>
</dbReference>
<dbReference type="GO" id="GO:0042834">
    <property type="term" value="F:peptidoglycan binding"/>
    <property type="evidence" value="ECO:0007669"/>
    <property type="project" value="InterPro"/>
</dbReference>
<evidence type="ECO:0000256" key="1">
    <source>
        <dbReference type="ARBA" id="ARBA00001947"/>
    </source>
</evidence>
<evidence type="ECO:0000259" key="8">
    <source>
        <dbReference type="Pfam" id="PF01551"/>
    </source>
</evidence>
<accession>A0A3N4EDG8</accession>
<reference evidence="14" key="2">
    <citation type="submission" date="2018-11" db="EMBL/GenBank/DDBJ databases">
        <title>Shewanella sp. R106.</title>
        <authorList>
            <person name="Hwang Y.J."/>
            <person name="Hwang C.Y."/>
        </authorList>
    </citation>
    <scope>NUCLEOTIDE SEQUENCE [LARGE SCALE GENOMIC DNA]</scope>
    <source>
        <strain evidence="14">R106</strain>
    </source>
</reference>
<evidence type="ECO:0000313" key="13">
    <source>
        <dbReference type="Proteomes" id="UP000273778"/>
    </source>
</evidence>
<evidence type="ECO:0000256" key="5">
    <source>
        <dbReference type="ARBA" id="ARBA00022801"/>
    </source>
</evidence>
<evidence type="ECO:0000256" key="2">
    <source>
        <dbReference type="ARBA" id="ARBA00004196"/>
    </source>
</evidence>